<organism evidence="4 5">
    <name type="scientific">Bacillus cereus VD021</name>
    <dbReference type="NCBI Taxonomy" id="1053224"/>
    <lineage>
        <taxon>Bacteria</taxon>
        <taxon>Bacillati</taxon>
        <taxon>Bacillota</taxon>
        <taxon>Bacilli</taxon>
        <taxon>Bacillales</taxon>
        <taxon>Bacillaceae</taxon>
        <taxon>Bacillus</taxon>
        <taxon>Bacillus cereus group</taxon>
    </lineage>
</organism>
<dbReference type="PANTHER" id="PTHR12526:SF630">
    <property type="entry name" value="GLYCOSYLTRANSFERASE"/>
    <property type="match status" value="1"/>
</dbReference>
<dbReference type="SUPFAM" id="SSF53756">
    <property type="entry name" value="UDP-Glycosyltransferase/glycogen phosphorylase"/>
    <property type="match status" value="1"/>
</dbReference>
<protein>
    <recommendedName>
        <fullName evidence="6">Glycosyltransferase</fullName>
    </recommendedName>
</protein>
<evidence type="ECO:0000259" key="3">
    <source>
        <dbReference type="Pfam" id="PF13439"/>
    </source>
</evidence>
<dbReference type="RefSeq" id="WP_016102284.1">
    <property type="nucleotide sequence ID" value="NZ_KB976281.1"/>
</dbReference>
<dbReference type="Proteomes" id="UP000014040">
    <property type="component" value="Unassembled WGS sequence"/>
</dbReference>
<dbReference type="InterPro" id="IPR028098">
    <property type="entry name" value="Glyco_trans_4-like_N"/>
</dbReference>
<evidence type="ECO:0000313" key="4">
    <source>
        <dbReference type="EMBL" id="EOO73049.1"/>
    </source>
</evidence>
<dbReference type="EMBL" id="AHES01000034">
    <property type="protein sequence ID" value="EOO73049.1"/>
    <property type="molecule type" value="Genomic_DNA"/>
</dbReference>
<dbReference type="InterPro" id="IPR001296">
    <property type="entry name" value="Glyco_trans_1"/>
</dbReference>
<name>R8HJL0_BACCE</name>
<dbReference type="AlphaFoldDB" id="R8HJL0"/>
<dbReference type="PATRIC" id="fig|1053224.3.peg.3986"/>
<feature type="domain" description="Glycosyltransferase subfamily 4-like N-terminal" evidence="3">
    <location>
        <begin position="13"/>
        <end position="182"/>
    </location>
</feature>
<proteinExistence type="inferred from homology"/>
<feature type="domain" description="Glycosyl transferase family 1" evidence="2">
    <location>
        <begin position="195"/>
        <end position="351"/>
    </location>
</feature>
<evidence type="ECO:0008006" key="6">
    <source>
        <dbReference type="Google" id="ProtNLM"/>
    </source>
</evidence>
<comment type="similarity">
    <text evidence="1">Belongs to the glycosyltransferase group 1 family. Glycosyltransferase 4 subfamily.</text>
</comment>
<comment type="caution">
    <text evidence="4">The sequence shown here is derived from an EMBL/GenBank/DDBJ whole genome shotgun (WGS) entry which is preliminary data.</text>
</comment>
<accession>R8HJL0</accession>
<dbReference type="Pfam" id="PF13439">
    <property type="entry name" value="Glyco_transf_4"/>
    <property type="match status" value="1"/>
</dbReference>
<dbReference type="Gene3D" id="3.40.50.2000">
    <property type="entry name" value="Glycogen Phosphorylase B"/>
    <property type="match status" value="2"/>
</dbReference>
<evidence type="ECO:0000259" key="2">
    <source>
        <dbReference type="Pfam" id="PF00534"/>
    </source>
</evidence>
<dbReference type="GO" id="GO:0016757">
    <property type="term" value="F:glycosyltransferase activity"/>
    <property type="evidence" value="ECO:0007669"/>
    <property type="project" value="InterPro"/>
</dbReference>
<dbReference type="PANTHER" id="PTHR12526">
    <property type="entry name" value="GLYCOSYLTRANSFERASE"/>
    <property type="match status" value="1"/>
</dbReference>
<sequence length="373" mass="42756">MEKIVFICEALGGGVRRHLVDVLSNLDLNKYEVHVIHGTKRVDEVFLSAKNTLEKKGIYFYEFTEMVRELSVKNDIVATKSIIKLIRKIRPEIVHCHSSKAGAIGRIAARICGVKKIYYTPHAYVFQNPNLSSKKKFLYKNIEKILGLITTKVLHVSEGEEAFALDHKVIPLDKSAVVYNGISQPSIETNFSLKDLKEKLVIGTIARMDYQKNPWLFIHIAEQVIRENKNVEFIYIGDGEYYNEISDYITDNNLNRYIKLKGFQSNPDVELMNFDVFISTSLYEGMPYSLIEALSYKKPIIATNVVGNNEIVIDDYNGYLFDKDNAKEGTQKILEIIKDPSLYDKLSKNGFRTFEENFTIEKMLSSIESVYSK</sequence>
<dbReference type="HOGENOM" id="CLU_009583_0_3_9"/>
<evidence type="ECO:0000256" key="1">
    <source>
        <dbReference type="ARBA" id="ARBA00009481"/>
    </source>
</evidence>
<evidence type="ECO:0000313" key="5">
    <source>
        <dbReference type="Proteomes" id="UP000014040"/>
    </source>
</evidence>
<reference evidence="4 5" key="1">
    <citation type="submission" date="2012-12" db="EMBL/GenBank/DDBJ databases">
        <title>The Genome Sequence of Bacillus cereus VD021.</title>
        <authorList>
            <consortium name="The Broad Institute Genome Sequencing Platform"/>
            <consortium name="The Broad Institute Genome Sequencing Center for Infectious Disease"/>
            <person name="Feldgarden M."/>
            <person name="Van der Auwera G.A."/>
            <person name="Mahillon J."/>
            <person name="Duprez V."/>
            <person name="Timmery S."/>
            <person name="Mattelet C."/>
            <person name="Dierick K."/>
            <person name="Sun M."/>
            <person name="Yu Z."/>
            <person name="Zhu L."/>
            <person name="Hu X."/>
            <person name="Shank E.B."/>
            <person name="Swiecicka I."/>
            <person name="Hansen B.M."/>
            <person name="Andrup L."/>
            <person name="Walker B."/>
            <person name="Young S.K."/>
            <person name="Zeng Q."/>
            <person name="Gargeya S."/>
            <person name="Fitzgerald M."/>
            <person name="Haas B."/>
            <person name="Abouelleil A."/>
            <person name="Alvarado L."/>
            <person name="Arachchi H.M."/>
            <person name="Berlin A.M."/>
            <person name="Chapman S.B."/>
            <person name="Dewar J."/>
            <person name="Goldberg J."/>
            <person name="Griggs A."/>
            <person name="Gujja S."/>
            <person name="Hansen M."/>
            <person name="Howarth C."/>
            <person name="Imamovic A."/>
            <person name="Larimer J."/>
            <person name="McCowan C."/>
            <person name="Murphy C."/>
            <person name="Neiman D."/>
            <person name="Pearson M."/>
            <person name="Priest M."/>
            <person name="Roberts A."/>
            <person name="Saif S."/>
            <person name="Shea T."/>
            <person name="Sisk P."/>
            <person name="Sykes S."/>
            <person name="Wortman J."/>
            <person name="Nusbaum C."/>
            <person name="Birren B."/>
        </authorList>
    </citation>
    <scope>NUCLEOTIDE SEQUENCE [LARGE SCALE GENOMIC DNA]</scope>
    <source>
        <strain evidence="4 5">VD021</strain>
    </source>
</reference>
<gene>
    <name evidence="4" type="ORF">IIC_03937</name>
</gene>
<dbReference type="CDD" id="cd03808">
    <property type="entry name" value="GT4_CapM-like"/>
    <property type="match status" value="1"/>
</dbReference>
<dbReference type="Pfam" id="PF00534">
    <property type="entry name" value="Glycos_transf_1"/>
    <property type="match status" value="1"/>
</dbReference>